<keyword evidence="2" id="KW-1185">Reference proteome</keyword>
<accession>A0AA40GAG3</accession>
<dbReference type="EMBL" id="JAHYIQ010000003">
    <property type="protein sequence ID" value="KAK1134128.1"/>
    <property type="molecule type" value="Genomic_DNA"/>
</dbReference>
<reference evidence="1" key="1">
    <citation type="submission" date="2021-10" db="EMBL/GenBank/DDBJ databases">
        <title>Melipona bicolor Genome sequencing and assembly.</title>
        <authorList>
            <person name="Araujo N.S."/>
            <person name="Arias M.C."/>
        </authorList>
    </citation>
    <scope>NUCLEOTIDE SEQUENCE</scope>
    <source>
        <strain evidence="1">USP_2M_L1-L4_2017</strain>
        <tissue evidence="1">Whole body</tissue>
    </source>
</reference>
<sequence>MSVKTGCSVPENFPKLLWATCELPELRWNINPLPIVSPPKLGQILMKLRDPTTRNSARLNLTWQSDAGSPDELLAGTSYTTPCVALPLSQRGRFSKKQGETRANLDTAWPVSGTSHVVSSFPSGLIWTTVPSGVGNGAVDCTIHRSPFRPRLRHSRGIANARMPLLPLRISVESLFDFMQQIHQHSRFVFNNRYTTNNDVYRQQLSVLALRKSVLPQREERSTVLNFEPKNRDIETPL</sequence>
<gene>
    <name evidence="1" type="ORF">K0M31_011910</name>
</gene>
<protein>
    <submittedName>
        <fullName evidence="1">Uncharacterized protein</fullName>
    </submittedName>
</protein>
<proteinExistence type="predicted"/>
<evidence type="ECO:0000313" key="1">
    <source>
        <dbReference type="EMBL" id="KAK1134128.1"/>
    </source>
</evidence>
<dbReference type="AlphaFoldDB" id="A0AA40GAG3"/>
<comment type="caution">
    <text evidence="1">The sequence shown here is derived from an EMBL/GenBank/DDBJ whole genome shotgun (WGS) entry which is preliminary data.</text>
</comment>
<name>A0AA40GAG3_9HYME</name>
<evidence type="ECO:0000313" key="2">
    <source>
        <dbReference type="Proteomes" id="UP001177670"/>
    </source>
</evidence>
<dbReference type="Proteomes" id="UP001177670">
    <property type="component" value="Unassembled WGS sequence"/>
</dbReference>
<organism evidence="1 2">
    <name type="scientific">Melipona bicolor</name>
    <dbReference type="NCBI Taxonomy" id="60889"/>
    <lineage>
        <taxon>Eukaryota</taxon>
        <taxon>Metazoa</taxon>
        <taxon>Ecdysozoa</taxon>
        <taxon>Arthropoda</taxon>
        <taxon>Hexapoda</taxon>
        <taxon>Insecta</taxon>
        <taxon>Pterygota</taxon>
        <taxon>Neoptera</taxon>
        <taxon>Endopterygota</taxon>
        <taxon>Hymenoptera</taxon>
        <taxon>Apocrita</taxon>
        <taxon>Aculeata</taxon>
        <taxon>Apoidea</taxon>
        <taxon>Anthophila</taxon>
        <taxon>Apidae</taxon>
        <taxon>Melipona</taxon>
    </lineage>
</organism>